<evidence type="ECO:0000313" key="2">
    <source>
        <dbReference type="EMBL" id="CEF98813.1"/>
    </source>
</evidence>
<evidence type="ECO:0000259" key="1">
    <source>
        <dbReference type="PROSITE" id="PS51259"/>
    </source>
</evidence>
<dbReference type="KEGG" id="ota:OT_ostta07g03590"/>
<organism evidence="2 3">
    <name type="scientific">Ostreococcus tauri</name>
    <name type="common">Marine green alga</name>
    <dbReference type="NCBI Taxonomy" id="70448"/>
    <lineage>
        <taxon>Eukaryota</taxon>
        <taxon>Viridiplantae</taxon>
        <taxon>Chlorophyta</taxon>
        <taxon>Mamiellophyceae</taxon>
        <taxon>Mamiellales</taxon>
        <taxon>Bathycoccaceae</taxon>
        <taxon>Ostreococcus</taxon>
    </lineage>
</organism>
<dbReference type="PROSITE" id="PS51259">
    <property type="entry name" value="MHD2"/>
    <property type="match status" value="1"/>
</dbReference>
<protein>
    <submittedName>
        <fullName evidence="2">Mammalian uncoordinated homology 13, domain 2</fullName>
    </submittedName>
</protein>
<gene>
    <name evidence="2" type="ORF">OT_ostta07g03590</name>
</gene>
<dbReference type="RefSeq" id="XP_022839482.1">
    <property type="nucleotide sequence ID" value="XM_022983858.1"/>
</dbReference>
<dbReference type="OrthoDB" id="10433887at2759"/>
<feature type="domain" description="MHD2" evidence="1">
    <location>
        <begin position="889"/>
        <end position="1012"/>
    </location>
</feature>
<sequence>MEFLAKEMVGNRATSRETLEELALAALIPAPSGTEAVATLEERLDGLNEALVALRIREKTRNEIVVGALDACGGAIRGFEGVVDELETRLSAGADADEDALNYVLSRSAAQLRYLRSQQTTTAKIALRVSVSEVITVSSSESHRSVATNEAPKPRSEALRQSRGFFTCCTSSSVDVGDCDVESLCAPSESAVSASEHWGESLRCVVSLTQGSDETESFASTSRDSSGITMIFNAVTPLMVADENAVLELNFYTCVDSIDQTDVETKATPNGRTQRALRAPGVLMTHYDDDETKGDKLRGRATIRVSELAETTRKHQPHELLISIEKPASGKSPRRSVGKATVFVDKLVETFNDESIAPMPVKGDTLQKAAEIFAAFEGTQTYNPRGIVHAFVNRLGACPAIAGLAEMFVLCRSWRFEVEYLERLSVCTADVVAAVSVGRLTTNEKLQYTELLELISRQLELELSNILPTASEAADELVLDMQATSTVVPAAVTLYALSLGDISMTRLALRLKRCVRDAMRRRCVEHMVRENPTKDSPTLTDIMAMIRNLTKRMSMDSMLLSRFPTEVEAMSEASVVVATFIQEVLTEVFQGIASMQNPPDYDSAIAELEKLLSSHRNELKIRRLFAAQTFISSGFVDKLLQPAFEETLVSIHRELVVWVQQEIAKEKSSLQPLDEERGIMYSDSCAELFCTLVNINKSAQEHILQGQRASFNAGLLNRICHEILQTYVDAYEQKCLETVQDARSYLTQKARAKTHASTGVEHIEALMPAEFYTRLSNIHQMVLAIEPFMEEIPLLWCSSKVEFQEKLQQHVIETEIEDDQTPRFEEYNEDDVFEEDGKPFGTDITVNRIIHRLRTARANVIASLTELIEERVAPFVRIAILDSDARTRSTAVRIVFTMINSELQVMDTLLASGAFRLSLSSMHKAVCDSIEQLVLHRPIEEGSLESGERWKGSTMLTESQHSLVVELTSDVRTFFYSDGAGEPKSILNASEGRLQRLLNLWFTPTLEVEREFWHSKETLSREISMANGEAVRVRDVGGVSIQDILRFLRQRENDVTAMNLFNEQAKVTTTLTLRALFGSRLNSLDTLLGAWVCRNRCGLSGRLYVTSTQLAFSTSGVSIDHPHDGQTAMVREIRRITNIYRIDAQDGTSGLHVIFDDRRSFTFSQFGGVMTPLNVESRERDACVGLIRMNPSFLERQSYAKDVQPAQTLDTISMDASADELAQAAQNLQSPHLPDGESIITHCVCVRVNGLAREIGKFFVATESCVFLPVSGAGQGFTYTSMVQSNRKPELQMIGWRNADIILPIHDYLEAEPTMRLTGLTKIAATSVYNDLCDALTAYRGQNSTSRQLV</sequence>
<evidence type="ECO:0000313" key="3">
    <source>
        <dbReference type="Proteomes" id="UP000009170"/>
    </source>
</evidence>
<keyword evidence="3" id="KW-1185">Reference proteome</keyword>
<dbReference type="GeneID" id="9836660"/>
<dbReference type="Proteomes" id="UP000009170">
    <property type="component" value="Unassembled WGS sequence"/>
</dbReference>
<proteinExistence type="predicted"/>
<dbReference type="EMBL" id="CAID01000007">
    <property type="protein sequence ID" value="CEF98813.1"/>
    <property type="molecule type" value="Genomic_DNA"/>
</dbReference>
<reference evidence="2 3" key="2">
    <citation type="journal article" date="2014" name="BMC Genomics">
        <title>An improved genome of the model marine alga Ostreococcus tauri unfolds by assessing Illumina de novo assemblies.</title>
        <authorList>
            <person name="Blanc-Mathieu R."/>
            <person name="Verhelst B."/>
            <person name="Derelle E."/>
            <person name="Rombauts S."/>
            <person name="Bouget F.Y."/>
            <person name="Carre I."/>
            <person name="Chateau A."/>
            <person name="Eyre-Walker A."/>
            <person name="Grimsley N."/>
            <person name="Moreau H."/>
            <person name="Piegu B."/>
            <person name="Rivals E."/>
            <person name="Schackwitz W."/>
            <person name="Van de Peer Y."/>
            <person name="Piganeau G."/>
        </authorList>
    </citation>
    <scope>NUCLEOTIDE SEQUENCE [LARGE SCALE GENOMIC DNA]</scope>
    <source>
        <strain evidence="3">OTTH 0595 / CCAP 157/2 / RCC745</strain>
    </source>
</reference>
<accession>A0A090N3W2</accession>
<comment type="caution">
    <text evidence="2">The sequence shown here is derived from an EMBL/GenBank/DDBJ whole genome shotgun (WGS) entry which is preliminary data.</text>
</comment>
<reference evidence="3" key="1">
    <citation type="journal article" date="2006" name="Proc. Natl. Acad. Sci. U.S.A.">
        <title>Genome analysis of the smallest free-living eukaryote Ostreococcus tauri unveils many unique features.</title>
        <authorList>
            <person name="Derelle E."/>
            <person name="Ferraz C."/>
            <person name="Rombauts S."/>
            <person name="Rouze P."/>
            <person name="Worden A.Z."/>
            <person name="Robbens S."/>
            <person name="Partensky F."/>
            <person name="Degroeve S."/>
            <person name="Echeynie S."/>
            <person name="Cooke R."/>
            <person name="Saeys Y."/>
            <person name="Wuyts J."/>
            <person name="Jabbari K."/>
            <person name="Bowler C."/>
            <person name="Panaud O."/>
            <person name="Piegu B."/>
            <person name="Ball S.G."/>
            <person name="Ral J.-P."/>
            <person name="Bouget F.-Y."/>
            <person name="Piganeau G."/>
            <person name="De Baets B."/>
            <person name="Picard A."/>
            <person name="Delseny M."/>
            <person name="Demaille J."/>
            <person name="Van de Peer Y."/>
            <person name="Moreau H."/>
        </authorList>
    </citation>
    <scope>NUCLEOTIDE SEQUENCE [LARGE SCALE GENOMIC DNA]</scope>
    <source>
        <strain evidence="3">OTTH 0595 / CCAP 157/2 / RCC745</strain>
    </source>
</reference>
<dbReference type="InterPro" id="IPR014772">
    <property type="entry name" value="Munc13_dom-2"/>
</dbReference>
<name>A0A090N3W2_OSTTA</name>
<dbReference type="InParanoid" id="A0A090N3W2"/>